<organism evidence="8 9">
    <name type="scientific">Diplogelasinospora grovesii</name>
    <dbReference type="NCBI Taxonomy" id="303347"/>
    <lineage>
        <taxon>Eukaryota</taxon>
        <taxon>Fungi</taxon>
        <taxon>Dikarya</taxon>
        <taxon>Ascomycota</taxon>
        <taxon>Pezizomycotina</taxon>
        <taxon>Sordariomycetes</taxon>
        <taxon>Sordariomycetidae</taxon>
        <taxon>Sordariales</taxon>
        <taxon>Diplogelasinosporaceae</taxon>
        <taxon>Diplogelasinospora</taxon>
    </lineage>
</organism>
<evidence type="ECO:0000259" key="7">
    <source>
        <dbReference type="PROSITE" id="PS51635"/>
    </source>
</evidence>
<keyword evidence="2 5" id="KW-0378">Hydrolase</keyword>
<dbReference type="InterPro" id="IPR016035">
    <property type="entry name" value="Acyl_Trfase/lysoPLipase"/>
</dbReference>
<protein>
    <submittedName>
        <fullName evidence="8">Kinesin</fullName>
    </submittedName>
</protein>
<dbReference type="Pfam" id="PF01734">
    <property type="entry name" value="Patatin"/>
    <property type="match status" value="1"/>
</dbReference>
<dbReference type="InterPro" id="IPR056884">
    <property type="entry name" value="NPHP3-like_N"/>
</dbReference>
<dbReference type="InterPro" id="IPR002641">
    <property type="entry name" value="PNPLA_dom"/>
</dbReference>
<feature type="active site" description="Proton acceptor" evidence="5">
    <location>
        <position position="197"/>
    </location>
</feature>
<feature type="short sequence motif" description="GXGXXG" evidence="5">
    <location>
        <begin position="17"/>
        <end position="22"/>
    </location>
</feature>
<evidence type="ECO:0000256" key="5">
    <source>
        <dbReference type="PROSITE-ProRule" id="PRU01161"/>
    </source>
</evidence>
<feature type="domain" description="PNPLA" evidence="7">
    <location>
        <begin position="13"/>
        <end position="210"/>
    </location>
</feature>
<keyword evidence="3 5" id="KW-0442">Lipid degradation</keyword>
<dbReference type="GO" id="GO:0047499">
    <property type="term" value="F:calcium-independent phospholipase A2 activity"/>
    <property type="evidence" value="ECO:0007669"/>
    <property type="project" value="TreeGrafter"/>
</dbReference>
<comment type="caution">
    <text evidence="8">The sequence shown here is derived from an EMBL/GenBank/DDBJ whole genome shotgun (WGS) entry which is preliminary data.</text>
</comment>
<feature type="short sequence motif" description="GXSXG" evidence="5">
    <location>
        <begin position="53"/>
        <end position="57"/>
    </location>
</feature>
<evidence type="ECO:0000256" key="2">
    <source>
        <dbReference type="ARBA" id="ARBA00022801"/>
    </source>
</evidence>
<dbReference type="GO" id="GO:0019369">
    <property type="term" value="P:arachidonate metabolic process"/>
    <property type="evidence" value="ECO:0007669"/>
    <property type="project" value="TreeGrafter"/>
</dbReference>
<dbReference type="SUPFAM" id="SSF52540">
    <property type="entry name" value="P-loop containing nucleoside triphosphate hydrolases"/>
    <property type="match status" value="2"/>
</dbReference>
<dbReference type="GO" id="GO:0046486">
    <property type="term" value="P:glycerolipid metabolic process"/>
    <property type="evidence" value="ECO:0007669"/>
    <property type="project" value="UniProtKB-ARBA"/>
</dbReference>
<dbReference type="Pfam" id="PF24883">
    <property type="entry name" value="NPHP3_N"/>
    <property type="match status" value="1"/>
</dbReference>
<dbReference type="PANTHER" id="PTHR24185:SF1">
    <property type="entry name" value="CALCIUM-INDEPENDENT PHOSPHOLIPASE A2-GAMMA"/>
    <property type="match status" value="1"/>
</dbReference>
<dbReference type="EMBL" id="MU853865">
    <property type="protein sequence ID" value="KAK3937037.1"/>
    <property type="molecule type" value="Genomic_DNA"/>
</dbReference>
<feature type="region of interest" description="Disordered" evidence="6">
    <location>
        <begin position="1215"/>
        <end position="1236"/>
    </location>
</feature>
<dbReference type="Gene3D" id="3.40.1090.10">
    <property type="entry name" value="Cytosolic phospholipase A2 catalytic domain"/>
    <property type="match status" value="1"/>
</dbReference>
<dbReference type="CDD" id="cd07216">
    <property type="entry name" value="Pat17_PNPLA8_PNPLA9_like3"/>
    <property type="match status" value="1"/>
</dbReference>
<dbReference type="SUPFAM" id="SSF52151">
    <property type="entry name" value="FabD/lysophospholipase-like"/>
    <property type="match status" value="1"/>
</dbReference>
<evidence type="ECO:0000313" key="9">
    <source>
        <dbReference type="Proteomes" id="UP001303473"/>
    </source>
</evidence>
<gene>
    <name evidence="8" type="ORF">QBC46DRAFT_417311</name>
</gene>
<dbReference type="PROSITE" id="PS51635">
    <property type="entry name" value="PNPLA"/>
    <property type="match status" value="1"/>
</dbReference>
<evidence type="ECO:0000256" key="4">
    <source>
        <dbReference type="ARBA" id="ARBA00023098"/>
    </source>
</evidence>
<evidence type="ECO:0000256" key="1">
    <source>
        <dbReference type="ARBA" id="ARBA00022737"/>
    </source>
</evidence>
<proteinExistence type="predicted"/>
<reference evidence="9" key="1">
    <citation type="journal article" date="2023" name="Mol. Phylogenet. Evol.">
        <title>Genome-scale phylogeny and comparative genomics of the fungal order Sordariales.</title>
        <authorList>
            <person name="Hensen N."/>
            <person name="Bonometti L."/>
            <person name="Westerberg I."/>
            <person name="Brannstrom I.O."/>
            <person name="Guillou S."/>
            <person name="Cros-Aarteil S."/>
            <person name="Calhoun S."/>
            <person name="Haridas S."/>
            <person name="Kuo A."/>
            <person name="Mondo S."/>
            <person name="Pangilinan J."/>
            <person name="Riley R."/>
            <person name="LaButti K."/>
            <person name="Andreopoulos B."/>
            <person name="Lipzen A."/>
            <person name="Chen C."/>
            <person name="Yan M."/>
            <person name="Daum C."/>
            <person name="Ng V."/>
            <person name="Clum A."/>
            <person name="Steindorff A."/>
            <person name="Ohm R.A."/>
            <person name="Martin F."/>
            <person name="Silar P."/>
            <person name="Natvig D.O."/>
            <person name="Lalanne C."/>
            <person name="Gautier V."/>
            <person name="Ament-Velasquez S.L."/>
            <person name="Kruys A."/>
            <person name="Hutchinson M.I."/>
            <person name="Powell A.J."/>
            <person name="Barry K."/>
            <person name="Miller A.N."/>
            <person name="Grigoriev I.V."/>
            <person name="Debuchy R."/>
            <person name="Gladieux P."/>
            <person name="Hiltunen Thoren M."/>
            <person name="Johannesson H."/>
        </authorList>
    </citation>
    <scope>NUCLEOTIDE SEQUENCE [LARGE SCALE GENOMIC DNA]</scope>
    <source>
        <strain evidence="9">CBS 340.73</strain>
    </source>
</reference>
<dbReference type="InterPro" id="IPR027417">
    <property type="entry name" value="P-loop_NTPase"/>
</dbReference>
<name>A0AAN6S0U1_9PEZI</name>
<keyword evidence="9" id="KW-1185">Reference proteome</keyword>
<dbReference type="Gene3D" id="3.40.50.300">
    <property type="entry name" value="P-loop containing nucleotide triphosphate hydrolases"/>
    <property type="match status" value="1"/>
</dbReference>
<feature type="active site" description="Nucleophile" evidence="5">
    <location>
        <position position="55"/>
    </location>
</feature>
<dbReference type="Proteomes" id="UP001303473">
    <property type="component" value="Unassembled WGS sequence"/>
</dbReference>
<dbReference type="GO" id="GO:0016020">
    <property type="term" value="C:membrane"/>
    <property type="evidence" value="ECO:0007669"/>
    <property type="project" value="TreeGrafter"/>
</dbReference>
<dbReference type="PANTHER" id="PTHR24185">
    <property type="entry name" value="CALCIUM-INDEPENDENT PHOSPHOLIPASE A2-GAMMA"/>
    <property type="match status" value="1"/>
</dbReference>
<dbReference type="GO" id="GO:0016042">
    <property type="term" value="P:lipid catabolic process"/>
    <property type="evidence" value="ECO:0007669"/>
    <property type="project" value="UniProtKB-UniRule"/>
</dbReference>
<evidence type="ECO:0000256" key="6">
    <source>
        <dbReference type="SAM" id="MobiDB-lite"/>
    </source>
</evidence>
<evidence type="ECO:0000313" key="8">
    <source>
        <dbReference type="EMBL" id="KAK3937037.1"/>
    </source>
</evidence>
<accession>A0AAN6S0U1</accession>
<keyword evidence="1" id="KW-0677">Repeat</keyword>
<sequence length="1360" mass="153420">MTEPRQARGLRLLCLDGGGVRGLSSLLILQRIVENINPSEPPKPCDYFDMICGTSTGGLIAIMLGRLGLSVSDCILEYKKLSSSVFTKCRHRLNWKGKLQGRFDHEALEEGVKNMLRRLDLPEDALLKEADEKLGCKVFVCSMSQQTSDIVIFSNYYSKTSGASMLNRVRIWEAARATSATPSFFEPVVVDKMVFEDGATGANNPIFELWAEASSLYRPDSGNETWNLEDELDCLVSIGRGMPSLRPFGPGVVDVAKALKAIATAAEKTAERFQRHHERLVKSGVFFRFNVSHGLEDIGLEEASRLGDIQACTDRYCTSPSVVQRVEACANKLKRRPWIPEAIFTFENRLEPPYLRDLYNSQSKSYEEYDLQRFMHTKAFQEWLAGCFSTMICTTFYNPDSSPSALAACLSKFLEINYRYQVLYVDCFWILQAPAQARVQELREDGRTPATTSKAAPEDDSSNDVLRSLYSQLFRRTPGREKILEGYHETLPPSEAALFRAWISANGVPPQKHLALSFEFLLRSSPQKLLISVDRIHLLGESSRTRLIALLSAATHKTGVHIPTLFCGHLSTLKIDRLYSVALKYLLTSLPKCLTSLFFPEINVRKSQVSPAANGTASWIWSHPVYRAFTAEDSGILWMRGKPGSGKSVLARAIQRRLLDTSSLIGDWFYHRRRGGDFVRHESFVRSVLYHFLQQSPGLFGNSTRIVCIIDAVDEAENANVISVIRSIVDSGPTSRAKFIVLSRPNAQIEREIDDRPWIVVEDENARDIERITDLSLASLQAAMHSLDFRTSTSSSHRPSRPVRPSNIRQLRHRPLANTKNREKMVLAEIRSILISKARGSILWLIQEAHDNAGSTLDEFKDIVDKYYRQIANALTAHKPQKRIEELRRALMWICAAAEGLWEALAILDDIWQRQMSVTSYDELWRKIYTICGPFIEIFNPGLSAEESRVYHYGPSSIVQLMHQSVRDFFCDSNAAGALTLVHKHLENYLRLTKSDYHRFEQIVDWLNEQRLLRLAIKGARALQWPVLQDLKHTGAWALRPPPEGSDELLLRAEDDHENAGTDRLLAVGRLFYHTCSEGLVTAVENMHALDWRGRSDTPLTRGDMVTSCIFFAAFKSGSSKFKIEVELPGIHEERLKVSAESPTAQLRDPPFPYSSDARRSSYMPKIHSPLRHWLSANQLDVVTARPRSVRTAPPYQTTEDAEAADKTYWTRRRGGESGIGVEGGEKTAAPGKAERPAWDELPAWDTKNTRGPKLSPGAALWVDVAWPVKITISKDDGSIVQRRVMFERWCSFLDLICGSKNMAIRSRISSRLEHSAEHQRIETQCAETEENDDDDDAAGMFPIEDVEDAVVAALEKAFW</sequence>
<feature type="short sequence motif" description="DGA/G" evidence="5">
    <location>
        <begin position="197"/>
        <end position="199"/>
    </location>
</feature>
<keyword evidence="4 5" id="KW-0443">Lipid metabolism</keyword>
<evidence type="ECO:0000256" key="3">
    <source>
        <dbReference type="ARBA" id="ARBA00022963"/>
    </source>
</evidence>